<feature type="signal peptide" evidence="6">
    <location>
        <begin position="1"/>
        <end position="23"/>
    </location>
</feature>
<sequence>MNYKHLFICLLMGATLSASHTFAYNKLKPLDENKEVSQQLVEILERVHYNKTVINDEISSMAFNHYLDYLDPSKSFFLQSDIDSFSKYKLTFDDALRSGDTEVAYTIYNVFLEHLETRLNKLIADLPAMIKGFDYTKDEVLNIDPDQLNWSDTQAELDEIWRKRIKNRALILKMNDQTEEKIIESLTRRYKNQLKQIEQTDEIDIFQIFANSITASLDPHTSYFAPRASETFNINMSLSLEGIGAVLQQEDEATKVVRLVPGGPAASQSDLAPNDKIIAVGQDGEEMIDVVGMRLDDVVDMIRGERDTAVNLEIIPSKGNGQTSKIISIIRKKVKLEDQSAQKHIVEIERNGENYKIGVIKLPTFYSDFAAIQAGDQNYKSSTRDTKRLIEELRKEDISGLILDLRGNGGGSLQEANALAGLFIPSGPTVQIRDASGRVSILGDQDRSVTYSGPMAILVNRMSASASEIVAGALQDYGRSIILGGQTFGKGTVQVLQALDKGQLKITQAKFYRVSGESTQHKGVVPDITFPSLLDEDTVGESALDNPLPWDQIHETRYPVYWDIPSITPKLTKEHNRRIKQDPNFISVIEQIDYIKERTENIKTISLNEQDRLEQQKKGEQDEIARENKRREALGLELIESVDDIVPTDEDSYEHEAGEILLDFISLNQ</sequence>
<dbReference type="InterPro" id="IPR001478">
    <property type="entry name" value="PDZ"/>
</dbReference>
<comment type="similarity">
    <text evidence="1 5">Belongs to the peptidase S41A family.</text>
</comment>
<dbReference type="SMART" id="SM00228">
    <property type="entry name" value="PDZ"/>
    <property type="match status" value="1"/>
</dbReference>
<dbReference type="InterPro" id="IPR020992">
    <property type="entry name" value="Tail_Prtase_C"/>
</dbReference>
<keyword evidence="2 5" id="KW-0645">Protease</keyword>
<evidence type="ECO:0000259" key="7">
    <source>
        <dbReference type="PROSITE" id="PS50106"/>
    </source>
</evidence>
<dbReference type="NCBIfam" id="TIGR00225">
    <property type="entry name" value="prc"/>
    <property type="match status" value="1"/>
</dbReference>
<dbReference type="EMBL" id="JAPUBN010000007">
    <property type="protein sequence ID" value="MCZ2720530.1"/>
    <property type="molecule type" value="Genomic_DNA"/>
</dbReference>
<keyword evidence="9" id="KW-1185">Reference proteome</keyword>
<dbReference type="InterPro" id="IPR040573">
    <property type="entry name" value="TSP_N"/>
</dbReference>
<dbReference type="EC" id="3.4.21.102" evidence="8"/>
<evidence type="ECO:0000256" key="6">
    <source>
        <dbReference type="SAM" id="SignalP"/>
    </source>
</evidence>
<dbReference type="RefSeq" id="WP_269122510.1">
    <property type="nucleotide sequence ID" value="NZ_JAPUBN010000007.1"/>
</dbReference>
<dbReference type="SUPFAM" id="SSF52096">
    <property type="entry name" value="ClpP/crotonase"/>
    <property type="match status" value="1"/>
</dbReference>
<dbReference type="Pfam" id="PF00595">
    <property type="entry name" value="PDZ"/>
    <property type="match status" value="1"/>
</dbReference>
<evidence type="ECO:0000256" key="3">
    <source>
        <dbReference type="ARBA" id="ARBA00022801"/>
    </source>
</evidence>
<dbReference type="SMART" id="SM00245">
    <property type="entry name" value="TSPc"/>
    <property type="match status" value="1"/>
</dbReference>
<comment type="caution">
    <text evidence="8">The sequence shown here is derived from an EMBL/GenBank/DDBJ whole genome shotgun (WGS) entry which is preliminary data.</text>
</comment>
<evidence type="ECO:0000313" key="8">
    <source>
        <dbReference type="EMBL" id="MCZ2720530.1"/>
    </source>
</evidence>
<dbReference type="Pfam" id="PF17804">
    <property type="entry name" value="TSP_NTD"/>
    <property type="match status" value="1"/>
</dbReference>
<dbReference type="GO" id="GO:0004252">
    <property type="term" value="F:serine-type endopeptidase activity"/>
    <property type="evidence" value="ECO:0007669"/>
    <property type="project" value="UniProtKB-EC"/>
</dbReference>
<keyword evidence="6" id="KW-0732">Signal</keyword>
<proteinExistence type="inferred from homology"/>
<dbReference type="PANTHER" id="PTHR32060:SF22">
    <property type="entry name" value="CARBOXYL-TERMINAL-PROCESSING PEPTIDASE 3, CHLOROPLASTIC"/>
    <property type="match status" value="1"/>
</dbReference>
<dbReference type="SUPFAM" id="SSF50156">
    <property type="entry name" value="PDZ domain-like"/>
    <property type="match status" value="1"/>
</dbReference>
<dbReference type="PANTHER" id="PTHR32060">
    <property type="entry name" value="TAIL-SPECIFIC PROTEASE"/>
    <property type="match status" value="1"/>
</dbReference>
<dbReference type="Pfam" id="PF03572">
    <property type="entry name" value="Peptidase_S41"/>
    <property type="match status" value="1"/>
</dbReference>
<protein>
    <submittedName>
        <fullName evidence="8">Carboxy terminal-processing peptidase</fullName>
        <ecNumber evidence="8">3.4.21.102</ecNumber>
    </submittedName>
</protein>
<dbReference type="Pfam" id="PF11818">
    <property type="entry name" value="DUF3340"/>
    <property type="match status" value="1"/>
</dbReference>
<dbReference type="Proteomes" id="UP001149719">
    <property type="component" value="Unassembled WGS sequence"/>
</dbReference>
<dbReference type="InterPro" id="IPR004447">
    <property type="entry name" value="Peptidase_S41A"/>
</dbReference>
<evidence type="ECO:0000256" key="1">
    <source>
        <dbReference type="ARBA" id="ARBA00009179"/>
    </source>
</evidence>
<dbReference type="InterPro" id="IPR036034">
    <property type="entry name" value="PDZ_sf"/>
</dbReference>
<feature type="domain" description="PDZ" evidence="7">
    <location>
        <begin position="233"/>
        <end position="303"/>
    </location>
</feature>
<dbReference type="CDD" id="cd06782">
    <property type="entry name" value="cpPDZ_CPP-like"/>
    <property type="match status" value="1"/>
</dbReference>
<gene>
    <name evidence="8" type="ORF">O1D97_02420</name>
</gene>
<accession>A0ABT4JQ92</accession>
<reference evidence="8" key="1">
    <citation type="submission" date="2022-12" db="EMBL/GenBank/DDBJ databases">
        <title>Marinomonas 15G1-11 sp. nov, isolated from marine algae.</title>
        <authorList>
            <person name="Butt M."/>
            <person name="Choi D.G."/>
            <person name="Kim J.M."/>
            <person name="Lee J.K."/>
            <person name="Baek J.H."/>
            <person name="Jeon C.O."/>
        </authorList>
    </citation>
    <scope>NUCLEOTIDE SEQUENCE</scope>
    <source>
        <strain evidence="8">15G1-11</strain>
    </source>
</reference>
<keyword evidence="3 5" id="KW-0378">Hydrolase</keyword>
<dbReference type="Gene3D" id="2.30.42.10">
    <property type="match status" value="1"/>
</dbReference>
<keyword evidence="4 5" id="KW-0720">Serine protease</keyword>
<evidence type="ECO:0000313" key="9">
    <source>
        <dbReference type="Proteomes" id="UP001149719"/>
    </source>
</evidence>
<feature type="chain" id="PRO_5046350477" evidence="6">
    <location>
        <begin position="24"/>
        <end position="669"/>
    </location>
</feature>
<dbReference type="Gene3D" id="3.90.226.10">
    <property type="entry name" value="2-enoyl-CoA Hydratase, Chain A, domain 1"/>
    <property type="match status" value="1"/>
</dbReference>
<evidence type="ECO:0000256" key="2">
    <source>
        <dbReference type="ARBA" id="ARBA00022670"/>
    </source>
</evidence>
<dbReference type="PROSITE" id="PS50106">
    <property type="entry name" value="PDZ"/>
    <property type="match status" value="1"/>
</dbReference>
<evidence type="ECO:0000256" key="4">
    <source>
        <dbReference type="ARBA" id="ARBA00022825"/>
    </source>
</evidence>
<dbReference type="InterPro" id="IPR029045">
    <property type="entry name" value="ClpP/crotonase-like_dom_sf"/>
</dbReference>
<evidence type="ECO:0000256" key="5">
    <source>
        <dbReference type="RuleBase" id="RU004404"/>
    </source>
</evidence>
<name>A0ABT4JQ92_9GAMM</name>
<dbReference type="CDD" id="cd07560">
    <property type="entry name" value="Peptidase_S41_CPP"/>
    <property type="match status" value="1"/>
</dbReference>
<dbReference type="InterPro" id="IPR005151">
    <property type="entry name" value="Tail-specific_protease"/>
</dbReference>
<organism evidence="8 9">
    <name type="scientific">Marinomonas phaeophyticola</name>
    <dbReference type="NCBI Taxonomy" id="3004091"/>
    <lineage>
        <taxon>Bacteria</taxon>
        <taxon>Pseudomonadati</taxon>
        <taxon>Pseudomonadota</taxon>
        <taxon>Gammaproteobacteria</taxon>
        <taxon>Oceanospirillales</taxon>
        <taxon>Oceanospirillaceae</taxon>
        <taxon>Marinomonas</taxon>
    </lineage>
</organism>